<comment type="caution">
    <text evidence="4">The sequence shown here is derived from an EMBL/GenBank/DDBJ whole genome shotgun (WGS) entry which is preliminary data.</text>
</comment>
<evidence type="ECO:0000313" key="4">
    <source>
        <dbReference type="EMBL" id="OAT18687.1"/>
    </source>
</evidence>
<dbReference type="InterPro" id="IPR007893">
    <property type="entry name" value="Spore_coat_U/FanG"/>
</dbReference>
<feature type="chain" id="PRO_5008593258" evidence="2">
    <location>
        <begin position="22"/>
        <end position="323"/>
    </location>
</feature>
<dbReference type="InterPro" id="IPR053167">
    <property type="entry name" value="Spore_coat_component"/>
</dbReference>
<feature type="region of interest" description="Disordered" evidence="1">
    <location>
        <begin position="239"/>
        <end position="259"/>
    </location>
</feature>
<dbReference type="Pfam" id="PF05229">
    <property type="entry name" value="SCPU"/>
    <property type="match status" value="2"/>
</dbReference>
<dbReference type="PANTHER" id="PTHR37089:SF4">
    <property type="entry name" value="EXPORTED PROTEIN"/>
    <property type="match status" value="1"/>
</dbReference>
<evidence type="ECO:0000256" key="1">
    <source>
        <dbReference type="SAM" id="MobiDB-lite"/>
    </source>
</evidence>
<dbReference type="SMART" id="SM00972">
    <property type="entry name" value="SCPU"/>
    <property type="match status" value="2"/>
</dbReference>
<dbReference type="AlphaFoldDB" id="A0A1B7HSN8"/>
<organism evidence="4 5">
    <name type="scientific">Buttiauxella noackiae ATCC 51607</name>
    <dbReference type="NCBI Taxonomy" id="1354255"/>
    <lineage>
        <taxon>Bacteria</taxon>
        <taxon>Pseudomonadati</taxon>
        <taxon>Pseudomonadota</taxon>
        <taxon>Gammaproteobacteria</taxon>
        <taxon>Enterobacterales</taxon>
        <taxon>Enterobacteriaceae</taxon>
        <taxon>Buttiauxella</taxon>
    </lineage>
</organism>
<sequence length="323" mass="33193">MRFRELFFFAALSLSPGVSHALSCSISGVQPINFGNVNPLSSTGAETSMTFSYSCSKVLTDVLSAITLCFNIGASSNGQVNPHSMAFAGPPASTLNYQLYQNQAHTVVWGNQNQAGTTPPMAQITLLNLTPVTGSLTVYAKLTTPQITAAPGSYLDSFNTATASVTTNTGLAVPPADCGNGTGPSFPFNVTAVVTKQCNISFVNNISLPPATMNQTNLASSNTLGVACSNNTPYSIGLSPSNGSTTGSGQMKTTGSGSNTDTVPYQLRSTSGQSGTPWGSITANSVNGTGSGSTTAYTVYATVPSANYAPDNYADTVTINVTY</sequence>
<evidence type="ECO:0000259" key="3">
    <source>
        <dbReference type="Pfam" id="PF05229"/>
    </source>
</evidence>
<keyword evidence="2" id="KW-0732">Signal</keyword>
<dbReference type="PANTHER" id="PTHR37089">
    <property type="entry name" value="PROTEIN U-RELATED"/>
    <property type="match status" value="1"/>
</dbReference>
<reference evidence="4 5" key="1">
    <citation type="submission" date="2016-04" db="EMBL/GenBank/DDBJ databases">
        <title>ATOL: Assembling a taxonomically balanced genome-scale reconstruction of the evolutionary history of the Enterobacteriaceae.</title>
        <authorList>
            <person name="Plunkett G.III."/>
            <person name="Neeno-Eckwall E.C."/>
            <person name="Glasner J.D."/>
            <person name="Perna N.T."/>
        </authorList>
    </citation>
    <scope>NUCLEOTIDE SEQUENCE [LARGE SCALE GENOMIC DNA]</scope>
    <source>
        <strain evidence="4 5">ATCC 51607</strain>
    </source>
</reference>
<accession>A0A1B7HSN8</accession>
<feature type="signal peptide" evidence="2">
    <location>
        <begin position="1"/>
        <end position="21"/>
    </location>
</feature>
<dbReference type="Proteomes" id="UP000078286">
    <property type="component" value="Unassembled WGS sequence"/>
</dbReference>
<evidence type="ECO:0000256" key="2">
    <source>
        <dbReference type="SAM" id="SignalP"/>
    </source>
</evidence>
<protein>
    <submittedName>
        <fullName evidence="4">Sigma-fimbriae tip adhesin</fullName>
    </submittedName>
</protein>
<feature type="domain" description="Spore coat protein U/FanG" evidence="3">
    <location>
        <begin position="187"/>
        <end position="319"/>
    </location>
</feature>
<name>A0A1B7HSN8_9ENTR</name>
<evidence type="ECO:0000313" key="5">
    <source>
        <dbReference type="Proteomes" id="UP000078286"/>
    </source>
</evidence>
<dbReference type="PATRIC" id="fig|1354255.3.peg.1558"/>
<dbReference type="EMBL" id="LXEO01000017">
    <property type="protein sequence ID" value="OAT18687.1"/>
    <property type="molecule type" value="Genomic_DNA"/>
</dbReference>
<dbReference type="RefSeq" id="WP_064554315.1">
    <property type="nucleotide sequence ID" value="NZ_LXEO01000017.1"/>
</dbReference>
<feature type="domain" description="Spore coat protein U/FanG" evidence="3">
    <location>
        <begin position="21"/>
        <end position="158"/>
    </location>
</feature>
<proteinExistence type="predicted"/>
<gene>
    <name evidence="4" type="ORF">M979_1511</name>
</gene>
<keyword evidence="5" id="KW-1185">Reference proteome</keyword>